<reference evidence="2" key="1">
    <citation type="submission" date="2014-11" db="EMBL/GenBank/DDBJ databases">
        <authorList>
            <person name="Otto D Thomas"/>
            <person name="Naeem Raeece"/>
        </authorList>
    </citation>
    <scope>NUCLEOTIDE SEQUENCE</scope>
</reference>
<gene>
    <name evidence="2" type="ORF">Cvel_29655</name>
</gene>
<dbReference type="SUPFAM" id="SSF109910">
    <property type="entry name" value="YgfY-like"/>
    <property type="match status" value="1"/>
</dbReference>
<proteinExistence type="predicted"/>
<evidence type="ECO:0000256" key="1">
    <source>
        <dbReference type="SAM" id="MobiDB-lite"/>
    </source>
</evidence>
<dbReference type="Gene3D" id="1.10.150.250">
    <property type="entry name" value="Flavinator of succinate dehydrogenase"/>
    <property type="match status" value="1"/>
</dbReference>
<feature type="compositionally biased region" description="Low complexity" evidence="1">
    <location>
        <begin position="42"/>
        <end position="51"/>
    </location>
</feature>
<name>A0A0G4HNI3_9ALVE</name>
<accession>A0A0G4HNI3</accession>
<dbReference type="AlphaFoldDB" id="A0A0G4HNI3"/>
<organism evidence="2">
    <name type="scientific">Chromera velia CCMP2878</name>
    <dbReference type="NCBI Taxonomy" id="1169474"/>
    <lineage>
        <taxon>Eukaryota</taxon>
        <taxon>Sar</taxon>
        <taxon>Alveolata</taxon>
        <taxon>Colpodellida</taxon>
        <taxon>Chromeraceae</taxon>
        <taxon>Chromera</taxon>
    </lineage>
</organism>
<feature type="region of interest" description="Disordered" evidence="1">
    <location>
        <begin position="28"/>
        <end position="70"/>
    </location>
</feature>
<dbReference type="InterPro" id="IPR036714">
    <property type="entry name" value="SDH_sf"/>
</dbReference>
<evidence type="ECO:0000313" key="2">
    <source>
        <dbReference type="EMBL" id="CEM45913.1"/>
    </source>
</evidence>
<feature type="non-terminal residue" evidence="2">
    <location>
        <position position="121"/>
    </location>
</feature>
<dbReference type="EMBL" id="CDMZ01003320">
    <property type="protein sequence ID" value="CEM45913.1"/>
    <property type="molecule type" value="Genomic_DNA"/>
</dbReference>
<protein>
    <submittedName>
        <fullName evidence="2">Uncharacterized protein</fullName>
    </submittedName>
</protein>
<sequence>MGVSPRRWTRRNPPNENFKFFGIEKLPQNFSSAPDRDPESAPPGASLSAGSPHEKAEERPSLTSKHFQLDPGRKRKLGDQILFRSRHIGHLELETIVGGFASRYVYSLETNQLFEFVSLMV</sequence>